<evidence type="ECO:0000313" key="2">
    <source>
        <dbReference type="EMBL" id="VDI49887.1"/>
    </source>
</evidence>
<dbReference type="OrthoDB" id="6178204at2759"/>
<accession>A0A8B6FJR1</accession>
<name>A0A8B6FJR1_MYTGA</name>
<evidence type="ECO:0000256" key="1">
    <source>
        <dbReference type="SAM" id="Phobius"/>
    </source>
</evidence>
<comment type="caution">
    <text evidence="2">The sequence shown here is derived from an EMBL/GenBank/DDBJ whole genome shotgun (WGS) entry which is preliminary data.</text>
</comment>
<protein>
    <submittedName>
        <fullName evidence="2">Uncharacterized protein</fullName>
    </submittedName>
</protein>
<keyword evidence="1" id="KW-1133">Transmembrane helix</keyword>
<sequence>MEEYIPGKYTAMLSNKYGQVRTTFNWKLDKPGQLFFFVLLVLTGMIVFILTAGVIAVIIKIKSTIGDLNFKQYQPNNRRAIYYAAPEDENTPHVYHRTDPEYEEPSPGHYMEILDINVGRNNSTTDDNQYEIAHDYIELE</sequence>
<keyword evidence="1" id="KW-0812">Transmembrane</keyword>
<keyword evidence="3" id="KW-1185">Reference proteome</keyword>
<keyword evidence="1" id="KW-0472">Membrane</keyword>
<dbReference type="Proteomes" id="UP000596742">
    <property type="component" value="Unassembled WGS sequence"/>
</dbReference>
<gene>
    <name evidence="2" type="ORF">MGAL_10B090616</name>
</gene>
<organism evidence="2 3">
    <name type="scientific">Mytilus galloprovincialis</name>
    <name type="common">Mediterranean mussel</name>
    <dbReference type="NCBI Taxonomy" id="29158"/>
    <lineage>
        <taxon>Eukaryota</taxon>
        <taxon>Metazoa</taxon>
        <taxon>Spiralia</taxon>
        <taxon>Lophotrochozoa</taxon>
        <taxon>Mollusca</taxon>
        <taxon>Bivalvia</taxon>
        <taxon>Autobranchia</taxon>
        <taxon>Pteriomorphia</taxon>
        <taxon>Mytilida</taxon>
        <taxon>Mytiloidea</taxon>
        <taxon>Mytilidae</taxon>
        <taxon>Mytilinae</taxon>
        <taxon>Mytilus</taxon>
    </lineage>
</organism>
<dbReference type="AlphaFoldDB" id="A0A8B6FJR1"/>
<proteinExistence type="predicted"/>
<evidence type="ECO:0000313" key="3">
    <source>
        <dbReference type="Proteomes" id="UP000596742"/>
    </source>
</evidence>
<feature type="transmembrane region" description="Helical" evidence="1">
    <location>
        <begin position="34"/>
        <end position="59"/>
    </location>
</feature>
<dbReference type="EMBL" id="UYJE01006880">
    <property type="protein sequence ID" value="VDI49887.1"/>
    <property type="molecule type" value="Genomic_DNA"/>
</dbReference>
<reference evidence="2" key="1">
    <citation type="submission" date="2018-11" db="EMBL/GenBank/DDBJ databases">
        <authorList>
            <person name="Alioto T."/>
            <person name="Alioto T."/>
        </authorList>
    </citation>
    <scope>NUCLEOTIDE SEQUENCE</scope>
</reference>